<feature type="domain" description="HTH araC/xylS-type" evidence="9">
    <location>
        <begin position="375"/>
        <end position="473"/>
    </location>
</feature>
<evidence type="ECO:0000256" key="4">
    <source>
        <dbReference type="ARBA" id="ARBA00023012"/>
    </source>
</evidence>
<evidence type="ECO:0000259" key="9">
    <source>
        <dbReference type="PROSITE" id="PS01124"/>
    </source>
</evidence>
<keyword evidence="7" id="KW-0804">Transcription</keyword>
<keyword evidence="5" id="KW-0805">Transcription regulation</keyword>
<keyword evidence="6" id="KW-0238">DNA-binding</keyword>
<dbReference type="CDD" id="cd17536">
    <property type="entry name" value="REC_YesN-like"/>
    <property type="match status" value="1"/>
</dbReference>
<feature type="modified residue" description="4-aspartylphosphate" evidence="8">
    <location>
        <position position="55"/>
    </location>
</feature>
<comment type="caution">
    <text evidence="11">The sequence shown here is derived from an EMBL/GenBank/DDBJ whole genome shotgun (WGS) entry which is preliminary data.</text>
</comment>
<evidence type="ECO:0000256" key="5">
    <source>
        <dbReference type="ARBA" id="ARBA00023015"/>
    </source>
</evidence>
<dbReference type="Gene3D" id="3.40.50.2300">
    <property type="match status" value="1"/>
</dbReference>
<gene>
    <name evidence="11" type="ORF">ACFQMJ_14755</name>
</gene>
<keyword evidence="12" id="KW-1185">Reference proteome</keyword>
<evidence type="ECO:0000313" key="11">
    <source>
        <dbReference type="EMBL" id="MFC7149782.1"/>
    </source>
</evidence>
<accession>A0ABW2F982</accession>
<evidence type="ECO:0000256" key="3">
    <source>
        <dbReference type="ARBA" id="ARBA00022553"/>
    </source>
</evidence>
<name>A0ABW2F982_9BACL</name>
<dbReference type="PANTHER" id="PTHR42713:SF3">
    <property type="entry name" value="TRANSCRIPTIONAL REGULATORY PROTEIN HPTR"/>
    <property type="match status" value="1"/>
</dbReference>
<protein>
    <submittedName>
        <fullName evidence="11">Response regulator</fullName>
    </submittedName>
</protein>
<reference evidence="12" key="1">
    <citation type="journal article" date="2019" name="Int. J. Syst. Evol. Microbiol.">
        <title>The Global Catalogue of Microorganisms (GCM) 10K type strain sequencing project: providing services to taxonomists for standard genome sequencing and annotation.</title>
        <authorList>
            <consortium name="The Broad Institute Genomics Platform"/>
            <consortium name="The Broad Institute Genome Sequencing Center for Infectious Disease"/>
            <person name="Wu L."/>
            <person name="Ma J."/>
        </authorList>
    </citation>
    <scope>NUCLEOTIDE SEQUENCE [LARGE SCALE GENOMIC DNA]</scope>
    <source>
        <strain evidence="12">KCTC 12907</strain>
    </source>
</reference>
<evidence type="ECO:0000313" key="12">
    <source>
        <dbReference type="Proteomes" id="UP001596378"/>
    </source>
</evidence>
<dbReference type="InterPro" id="IPR011006">
    <property type="entry name" value="CheY-like_superfamily"/>
</dbReference>
<dbReference type="SUPFAM" id="SSF46689">
    <property type="entry name" value="Homeodomain-like"/>
    <property type="match status" value="2"/>
</dbReference>
<dbReference type="InterPro" id="IPR018062">
    <property type="entry name" value="HTH_AraC-typ_CS"/>
</dbReference>
<proteinExistence type="predicted"/>
<comment type="subcellular location">
    <subcellularLocation>
        <location evidence="1">Cytoplasm</location>
    </subcellularLocation>
</comment>
<keyword evidence="3 8" id="KW-0597">Phosphoprotein</keyword>
<keyword evidence="2" id="KW-0963">Cytoplasm</keyword>
<evidence type="ECO:0000256" key="1">
    <source>
        <dbReference type="ARBA" id="ARBA00004496"/>
    </source>
</evidence>
<evidence type="ECO:0000256" key="6">
    <source>
        <dbReference type="ARBA" id="ARBA00023125"/>
    </source>
</evidence>
<dbReference type="PROSITE" id="PS01124">
    <property type="entry name" value="HTH_ARAC_FAMILY_2"/>
    <property type="match status" value="1"/>
</dbReference>
<dbReference type="EMBL" id="JBHTAI010000008">
    <property type="protein sequence ID" value="MFC7149782.1"/>
    <property type="molecule type" value="Genomic_DNA"/>
</dbReference>
<dbReference type="SUPFAM" id="SSF52172">
    <property type="entry name" value="CheY-like"/>
    <property type="match status" value="1"/>
</dbReference>
<dbReference type="InterPro" id="IPR018060">
    <property type="entry name" value="HTH_AraC"/>
</dbReference>
<dbReference type="Pfam" id="PF00072">
    <property type="entry name" value="Response_reg"/>
    <property type="match status" value="1"/>
</dbReference>
<organism evidence="11 12">
    <name type="scientific">Cohnella cellulosilytica</name>
    <dbReference type="NCBI Taxonomy" id="986710"/>
    <lineage>
        <taxon>Bacteria</taxon>
        <taxon>Bacillati</taxon>
        <taxon>Bacillota</taxon>
        <taxon>Bacilli</taxon>
        <taxon>Bacillales</taxon>
        <taxon>Paenibacillaceae</taxon>
        <taxon>Cohnella</taxon>
    </lineage>
</organism>
<dbReference type="InterPro" id="IPR051552">
    <property type="entry name" value="HptR"/>
</dbReference>
<dbReference type="InterPro" id="IPR001789">
    <property type="entry name" value="Sig_transdc_resp-reg_receiver"/>
</dbReference>
<sequence>MYKALLVDDENLVLRSLEAGIDWGKAGFRVAGKANNGAKALQLVRELKPHIVFTDIRMPGLSGLELIKQIKETDADIQIVVISGYAEFAYVQKSLSYGVLGYCLKPFDDHEIDALLKTAAKAIEDVQLKRENELLELIEEPAGEDGEAAFDRILRANGLDEDLLYVLVSLGKGRLSFREGVSAAAIHLGGSRTGYFVQCAGAELLRGLIREPIPADILGIGAARTGRKLCSAVKALDAATVNAWNFFVHGRDAVHVREEPAGETAADRLVRQLERSAAKKDTAAMRELLGEMALPGNKRGLTIVHALIVYNLVYFHASSDLSAAPEEDYIFSRDQLYHLYRSFDAMIDSLREELRGPDRGPFARAERKTAHANLKEIVKHINENYRSDLSIQSIARSFYMNPNYLSQLFKRELNVTFTEYLTQARLRQARLLLETTGLSVGEIAENVGFRDYFYFIRIFKKYEKITPRQYRLQAGSPREEKA</sequence>
<dbReference type="PROSITE" id="PS00041">
    <property type="entry name" value="HTH_ARAC_FAMILY_1"/>
    <property type="match status" value="1"/>
</dbReference>
<dbReference type="SMART" id="SM00342">
    <property type="entry name" value="HTH_ARAC"/>
    <property type="match status" value="1"/>
</dbReference>
<evidence type="ECO:0000256" key="7">
    <source>
        <dbReference type="ARBA" id="ARBA00023163"/>
    </source>
</evidence>
<feature type="domain" description="Response regulatory" evidence="10">
    <location>
        <begin position="3"/>
        <end position="120"/>
    </location>
</feature>
<evidence type="ECO:0000259" key="10">
    <source>
        <dbReference type="PROSITE" id="PS50110"/>
    </source>
</evidence>
<dbReference type="PROSITE" id="PS50110">
    <property type="entry name" value="RESPONSE_REGULATORY"/>
    <property type="match status" value="1"/>
</dbReference>
<dbReference type="Gene3D" id="1.10.10.60">
    <property type="entry name" value="Homeodomain-like"/>
    <property type="match status" value="2"/>
</dbReference>
<evidence type="ECO:0000256" key="8">
    <source>
        <dbReference type="PROSITE-ProRule" id="PRU00169"/>
    </source>
</evidence>
<dbReference type="PANTHER" id="PTHR42713">
    <property type="entry name" value="HISTIDINE KINASE-RELATED"/>
    <property type="match status" value="1"/>
</dbReference>
<keyword evidence="4" id="KW-0902">Two-component regulatory system</keyword>
<evidence type="ECO:0000256" key="2">
    <source>
        <dbReference type="ARBA" id="ARBA00022490"/>
    </source>
</evidence>
<dbReference type="RefSeq" id="WP_378049238.1">
    <property type="nucleotide sequence ID" value="NZ_JBHMDN010000020.1"/>
</dbReference>
<dbReference type="SMART" id="SM00448">
    <property type="entry name" value="REC"/>
    <property type="match status" value="1"/>
</dbReference>
<dbReference type="Pfam" id="PF12833">
    <property type="entry name" value="HTH_18"/>
    <property type="match status" value="1"/>
</dbReference>
<dbReference type="InterPro" id="IPR009057">
    <property type="entry name" value="Homeodomain-like_sf"/>
</dbReference>
<dbReference type="Proteomes" id="UP001596378">
    <property type="component" value="Unassembled WGS sequence"/>
</dbReference>